<dbReference type="EMBL" id="CADCTX010000250">
    <property type="protein sequence ID" value="CAA9309015.1"/>
    <property type="molecule type" value="Genomic_DNA"/>
</dbReference>
<feature type="transmembrane region" description="Helical" evidence="1">
    <location>
        <begin position="239"/>
        <end position="262"/>
    </location>
</feature>
<sequence length="287" mass="30705">MPFTFLAHQAPVLPLKLWRPRWFSGAALAIGSMAPDFDKFIDGADASRYGHTLAGQVVYCLPLSLVIYWLLTRIAAPPLARFLPDLGALHLRDYAASLATVRPRHEWLLVATSVLVGSASHVAFDGFTHADPRVVALFPFLGPRAVAIGGRSYSLLTVLQVVATVAGAAFTLGLMRAIGRKRRVLAWSNLDPASVPARAERSPAAIRYWSAVAVLTVGGAGALALLHLALAGWTRFPGLGYAVALRLPVVGFAALCLAALVVRWPAWPAASPVSRTTPPRRSRLNTP</sequence>
<feature type="transmembrane region" description="Helical" evidence="1">
    <location>
        <begin position="53"/>
        <end position="71"/>
    </location>
</feature>
<evidence type="ECO:0000256" key="1">
    <source>
        <dbReference type="SAM" id="Phobius"/>
    </source>
</evidence>
<gene>
    <name evidence="2" type="ORF">AVDCRST_MAG40-857</name>
</gene>
<keyword evidence="1" id="KW-0812">Transmembrane</keyword>
<reference evidence="2" key="1">
    <citation type="submission" date="2020-02" db="EMBL/GenBank/DDBJ databases">
        <authorList>
            <person name="Meier V. D."/>
        </authorList>
    </citation>
    <scope>NUCLEOTIDE SEQUENCE</scope>
    <source>
        <strain evidence="2">AVDCRST_MAG40</strain>
    </source>
</reference>
<proteinExistence type="predicted"/>
<dbReference type="InterPro" id="IPR025238">
    <property type="entry name" value="DUF4184"/>
</dbReference>
<accession>A0A6J4KKZ5</accession>
<name>A0A6J4KKZ5_9BACT</name>
<feature type="transmembrane region" description="Helical" evidence="1">
    <location>
        <begin position="107"/>
        <end position="124"/>
    </location>
</feature>
<dbReference type="Pfam" id="PF13803">
    <property type="entry name" value="DUF4184"/>
    <property type="match status" value="1"/>
</dbReference>
<organism evidence="2">
    <name type="scientific">uncultured Gemmatimonadaceae bacterium</name>
    <dbReference type="NCBI Taxonomy" id="246130"/>
    <lineage>
        <taxon>Bacteria</taxon>
        <taxon>Pseudomonadati</taxon>
        <taxon>Gemmatimonadota</taxon>
        <taxon>Gemmatimonadia</taxon>
        <taxon>Gemmatimonadales</taxon>
        <taxon>Gemmatimonadaceae</taxon>
        <taxon>environmental samples</taxon>
    </lineage>
</organism>
<feature type="transmembrane region" description="Helical" evidence="1">
    <location>
        <begin position="153"/>
        <end position="175"/>
    </location>
</feature>
<keyword evidence="1" id="KW-1133">Transmembrane helix</keyword>
<feature type="transmembrane region" description="Helical" evidence="1">
    <location>
        <begin position="208"/>
        <end position="233"/>
    </location>
</feature>
<evidence type="ECO:0008006" key="3">
    <source>
        <dbReference type="Google" id="ProtNLM"/>
    </source>
</evidence>
<dbReference type="AlphaFoldDB" id="A0A6J4KKZ5"/>
<evidence type="ECO:0000313" key="2">
    <source>
        <dbReference type="EMBL" id="CAA9309015.1"/>
    </source>
</evidence>
<protein>
    <recommendedName>
        <fullName evidence="3">DUF4184 family protein</fullName>
    </recommendedName>
</protein>
<keyword evidence="1" id="KW-0472">Membrane</keyword>